<evidence type="ECO:0000313" key="3">
    <source>
        <dbReference type="Proteomes" id="UP000503308"/>
    </source>
</evidence>
<evidence type="ECO:0000313" key="2">
    <source>
        <dbReference type="EMBL" id="QJF50967.1"/>
    </source>
</evidence>
<sequence>MERVLNMILRMVIRRLTSRGISAAVSKAGGGQRARNGTKHIRRSARMAGRATRM</sequence>
<accession>A0A858SSL1</accession>
<dbReference type="RefSeq" id="WP_169640183.1">
    <property type="nucleotide sequence ID" value="NZ_CP048788.1"/>
</dbReference>
<protein>
    <submittedName>
        <fullName evidence="2">Uncharacterized protein</fullName>
    </submittedName>
</protein>
<gene>
    <name evidence="2" type="ORF">G3256_07245</name>
</gene>
<organism evidence="2 3">
    <name type="scientific">Roseobacter ponti</name>
    <dbReference type="NCBI Taxonomy" id="1891787"/>
    <lineage>
        <taxon>Bacteria</taxon>
        <taxon>Pseudomonadati</taxon>
        <taxon>Pseudomonadota</taxon>
        <taxon>Alphaproteobacteria</taxon>
        <taxon>Rhodobacterales</taxon>
        <taxon>Roseobacteraceae</taxon>
        <taxon>Roseobacter</taxon>
    </lineage>
</organism>
<keyword evidence="3" id="KW-1185">Reference proteome</keyword>
<dbReference type="AlphaFoldDB" id="A0A858SSL1"/>
<dbReference type="Proteomes" id="UP000503308">
    <property type="component" value="Chromosome"/>
</dbReference>
<reference evidence="2 3" key="1">
    <citation type="submission" date="2020-02" db="EMBL/GenBank/DDBJ databases">
        <title>Genome sequence of Roseobacter ponti.</title>
        <authorList>
            <person name="Hollensteiner J."/>
            <person name="Schneider D."/>
            <person name="Poehlein A."/>
            <person name="Daniel R."/>
        </authorList>
    </citation>
    <scope>NUCLEOTIDE SEQUENCE [LARGE SCALE GENOMIC DNA]</scope>
    <source>
        <strain evidence="2 3">DSM 106830</strain>
    </source>
</reference>
<name>A0A858SSL1_9RHOB</name>
<feature type="compositionally biased region" description="Basic residues" evidence="1">
    <location>
        <begin position="36"/>
        <end position="45"/>
    </location>
</feature>
<evidence type="ECO:0000256" key="1">
    <source>
        <dbReference type="SAM" id="MobiDB-lite"/>
    </source>
</evidence>
<proteinExistence type="predicted"/>
<dbReference type="EMBL" id="CP048788">
    <property type="protein sequence ID" value="QJF50967.1"/>
    <property type="molecule type" value="Genomic_DNA"/>
</dbReference>
<feature type="region of interest" description="Disordered" evidence="1">
    <location>
        <begin position="27"/>
        <end position="54"/>
    </location>
</feature>
<dbReference type="KEGG" id="rpon:G3256_07245"/>